<accession>A0A9X2VSU8</accession>
<dbReference type="InterPro" id="IPR010982">
    <property type="entry name" value="Lambda_DNA-bd_dom_sf"/>
</dbReference>
<dbReference type="InterPro" id="IPR013096">
    <property type="entry name" value="Cupin_2"/>
</dbReference>
<protein>
    <submittedName>
        <fullName evidence="3">XRE family transcriptional regulator</fullName>
    </submittedName>
</protein>
<evidence type="ECO:0000313" key="4">
    <source>
        <dbReference type="Proteomes" id="UP001141259"/>
    </source>
</evidence>
<dbReference type="InterPro" id="IPR050807">
    <property type="entry name" value="TransReg_Diox_bact_type"/>
</dbReference>
<dbReference type="EMBL" id="JANYMP010000018">
    <property type="protein sequence ID" value="MCS7481464.1"/>
    <property type="molecule type" value="Genomic_DNA"/>
</dbReference>
<dbReference type="CDD" id="cd00093">
    <property type="entry name" value="HTH_XRE"/>
    <property type="match status" value="1"/>
</dbReference>
<dbReference type="SUPFAM" id="SSF47413">
    <property type="entry name" value="lambda repressor-like DNA-binding domains"/>
    <property type="match status" value="1"/>
</dbReference>
<dbReference type="PANTHER" id="PTHR46797:SF1">
    <property type="entry name" value="METHYLPHOSPHONATE SYNTHASE"/>
    <property type="match status" value="1"/>
</dbReference>
<dbReference type="PANTHER" id="PTHR46797">
    <property type="entry name" value="HTH-TYPE TRANSCRIPTIONAL REGULATOR"/>
    <property type="match status" value="1"/>
</dbReference>
<keyword evidence="4" id="KW-1185">Reference proteome</keyword>
<dbReference type="Pfam" id="PF07883">
    <property type="entry name" value="Cupin_2"/>
    <property type="match status" value="1"/>
</dbReference>
<evidence type="ECO:0000256" key="1">
    <source>
        <dbReference type="ARBA" id="ARBA00023125"/>
    </source>
</evidence>
<dbReference type="GO" id="GO:0003677">
    <property type="term" value="F:DNA binding"/>
    <property type="evidence" value="ECO:0007669"/>
    <property type="project" value="UniProtKB-KW"/>
</dbReference>
<evidence type="ECO:0000259" key="2">
    <source>
        <dbReference type="PROSITE" id="PS50943"/>
    </source>
</evidence>
<dbReference type="GO" id="GO:0005829">
    <property type="term" value="C:cytosol"/>
    <property type="evidence" value="ECO:0007669"/>
    <property type="project" value="TreeGrafter"/>
</dbReference>
<dbReference type="Pfam" id="PF01381">
    <property type="entry name" value="HTH_3"/>
    <property type="match status" value="1"/>
</dbReference>
<reference evidence="3" key="1">
    <citation type="submission" date="2022-08" db="EMBL/GenBank/DDBJ databases">
        <authorList>
            <person name="Tistechok S."/>
            <person name="Samborskyy M."/>
            <person name="Roman I."/>
        </authorList>
    </citation>
    <scope>NUCLEOTIDE SEQUENCE</scope>
    <source>
        <strain evidence="3">DSM 103496</strain>
    </source>
</reference>
<dbReference type="InterPro" id="IPR001387">
    <property type="entry name" value="Cro/C1-type_HTH"/>
</dbReference>
<dbReference type="Gene3D" id="2.60.120.10">
    <property type="entry name" value="Jelly Rolls"/>
    <property type="match status" value="1"/>
</dbReference>
<evidence type="ECO:0000313" key="3">
    <source>
        <dbReference type="EMBL" id="MCS7481464.1"/>
    </source>
</evidence>
<comment type="caution">
    <text evidence="3">The sequence shown here is derived from an EMBL/GenBank/DDBJ whole genome shotgun (WGS) entry which is preliminary data.</text>
</comment>
<dbReference type="SMART" id="SM00530">
    <property type="entry name" value="HTH_XRE"/>
    <property type="match status" value="1"/>
</dbReference>
<dbReference type="CDD" id="cd02209">
    <property type="entry name" value="cupin_XRE_C"/>
    <property type="match status" value="1"/>
</dbReference>
<dbReference type="AlphaFoldDB" id="A0A9X2VSU8"/>
<dbReference type="RefSeq" id="WP_259626953.1">
    <property type="nucleotide sequence ID" value="NZ_JANYMP010000018.1"/>
</dbReference>
<feature type="domain" description="HTH cro/C1-type" evidence="2">
    <location>
        <begin position="11"/>
        <end position="65"/>
    </location>
</feature>
<name>A0A9X2VSU8_9PSEU</name>
<organism evidence="3 4">
    <name type="scientific">Umezawaea endophytica</name>
    <dbReference type="NCBI Taxonomy" id="1654476"/>
    <lineage>
        <taxon>Bacteria</taxon>
        <taxon>Bacillati</taxon>
        <taxon>Actinomycetota</taxon>
        <taxon>Actinomycetes</taxon>
        <taxon>Pseudonocardiales</taxon>
        <taxon>Pseudonocardiaceae</taxon>
        <taxon>Umezawaea</taxon>
    </lineage>
</organism>
<dbReference type="Gene3D" id="1.10.260.40">
    <property type="entry name" value="lambda repressor-like DNA-binding domains"/>
    <property type="match status" value="1"/>
</dbReference>
<dbReference type="InterPro" id="IPR014710">
    <property type="entry name" value="RmlC-like_jellyroll"/>
</dbReference>
<proteinExistence type="predicted"/>
<dbReference type="SUPFAM" id="SSF51182">
    <property type="entry name" value="RmlC-like cupins"/>
    <property type="match status" value="1"/>
</dbReference>
<keyword evidence="1" id="KW-0238">DNA-binding</keyword>
<dbReference type="GO" id="GO:0003700">
    <property type="term" value="F:DNA-binding transcription factor activity"/>
    <property type="evidence" value="ECO:0007669"/>
    <property type="project" value="TreeGrafter"/>
</dbReference>
<dbReference type="Proteomes" id="UP001141259">
    <property type="component" value="Unassembled WGS sequence"/>
</dbReference>
<dbReference type="PROSITE" id="PS50943">
    <property type="entry name" value="HTH_CROC1"/>
    <property type="match status" value="1"/>
</dbReference>
<sequence length="187" mass="19982">MFDLEDLARRVQRVRADRGLTLSGLAERCSVSVSMLSAVERAEKAPTVVVLARIAEGLGVSLVSLLEDGGERRLVVRRRVAQDRSSHPGGWEKAVVSPVVAGVNFELVRVVLPAGCDAGGFPAYARGSHEYVVVEAGELRLRVGEEVVGLEAGDSAYFEADQEHGYANPGGVPCVYHVAALIMRSRG</sequence>
<gene>
    <name evidence="3" type="ORF">NZH93_31805</name>
</gene>
<dbReference type="InterPro" id="IPR011051">
    <property type="entry name" value="RmlC_Cupin_sf"/>
</dbReference>